<dbReference type="InterPro" id="IPR052358">
    <property type="entry name" value="Aro_Compnd_Degr_Hydrolases"/>
</dbReference>
<organism evidence="3 4">
    <name type="scientific">Ramlibacter ginsenosidimutans</name>
    <dbReference type="NCBI Taxonomy" id="502333"/>
    <lineage>
        <taxon>Bacteria</taxon>
        <taxon>Pseudomonadati</taxon>
        <taxon>Pseudomonadota</taxon>
        <taxon>Betaproteobacteria</taxon>
        <taxon>Burkholderiales</taxon>
        <taxon>Comamonadaceae</taxon>
        <taxon>Ramlibacter</taxon>
    </lineage>
</organism>
<evidence type="ECO:0000313" key="3">
    <source>
        <dbReference type="EMBL" id="MBK6007933.1"/>
    </source>
</evidence>
<protein>
    <submittedName>
        <fullName evidence="3">Amidohydrolase family protein</fullName>
    </submittedName>
</protein>
<reference evidence="3" key="2">
    <citation type="submission" date="2021-01" db="EMBL/GenBank/DDBJ databases">
        <authorList>
            <person name="Kang M."/>
        </authorList>
    </citation>
    <scope>NUCLEOTIDE SEQUENCE</scope>
    <source>
        <strain evidence="3">KACC 17527</strain>
    </source>
</reference>
<name>A0A934TV15_9BURK</name>
<feature type="region of interest" description="Disordered" evidence="1">
    <location>
        <begin position="1"/>
        <end position="21"/>
    </location>
</feature>
<gene>
    <name evidence="3" type="ORF">JJB11_17680</name>
</gene>
<dbReference type="EMBL" id="JAEPWM010000008">
    <property type="protein sequence ID" value="MBK6007933.1"/>
    <property type="molecule type" value="Genomic_DNA"/>
</dbReference>
<evidence type="ECO:0000256" key="1">
    <source>
        <dbReference type="SAM" id="MobiDB-lite"/>
    </source>
</evidence>
<dbReference type="GO" id="GO:0016787">
    <property type="term" value="F:hydrolase activity"/>
    <property type="evidence" value="ECO:0007669"/>
    <property type="project" value="InterPro"/>
</dbReference>
<keyword evidence="4" id="KW-1185">Reference proteome</keyword>
<proteinExistence type="predicted"/>
<feature type="compositionally biased region" description="Pro residues" evidence="1">
    <location>
        <begin position="1"/>
        <end position="11"/>
    </location>
</feature>
<accession>A0A934TV15</accession>
<evidence type="ECO:0000313" key="4">
    <source>
        <dbReference type="Proteomes" id="UP000630528"/>
    </source>
</evidence>
<dbReference type="AlphaFoldDB" id="A0A934TV15"/>
<dbReference type="PANTHER" id="PTHR35563:SF2">
    <property type="entry name" value="BARREL METAL-DEPENDENT HYDROLASE, PUTATIVE (AFU_ORTHOLOGUE AFUA_1G16240)-RELATED"/>
    <property type="match status" value="1"/>
</dbReference>
<feature type="domain" description="Amidohydrolase-related" evidence="2">
    <location>
        <begin position="31"/>
        <end position="295"/>
    </location>
</feature>
<comment type="caution">
    <text evidence="3">The sequence shown here is derived from an EMBL/GenBank/DDBJ whole genome shotgun (WGS) entry which is preliminary data.</text>
</comment>
<dbReference type="Proteomes" id="UP000630528">
    <property type="component" value="Unassembled WGS sequence"/>
</dbReference>
<reference evidence="3" key="1">
    <citation type="journal article" date="2012" name="J. Microbiol. Biotechnol.">
        <title>Ramlibacter ginsenosidimutans sp. nov., with ginsenoside-converting activity.</title>
        <authorList>
            <person name="Wang L."/>
            <person name="An D.S."/>
            <person name="Kim S.G."/>
            <person name="Jin F.X."/>
            <person name="Kim S.C."/>
            <person name="Lee S.T."/>
            <person name="Im W.T."/>
        </authorList>
    </citation>
    <scope>NUCLEOTIDE SEQUENCE</scope>
    <source>
        <strain evidence="3">KACC 17527</strain>
    </source>
</reference>
<dbReference type="Pfam" id="PF04909">
    <property type="entry name" value="Amidohydro_2"/>
    <property type="match status" value="1"/>
</dbReference>
<evidence type="ECO:0000259" key="2">
    <source>
        <dbReference type="Pfam" id="PF04909"/>
    </source>
</evidence>
<dbReference type="InterPro" id="IPR032466">
    <property type="entry name" value="Metal_Hydrolase"/>
</dbReference>
<sequence length="296" mass="31961">MPVTSAPPVPEAVPHSAGTRRPLRAMPALACDAHMHIFDARFAPSPHWQRRPPDAPVAAYRRLQQRIGTQRTVVVNPSTYGVDNACTLDALAQLGADARGVAVVDAGVERPELERLAAQRVCGLRVNFVSPQSWGVTTPEMLATLARKVAPLGWHIQVFAHPEQLVAMEPLLAALPAPLVIDHMGRCDPVQGASGPGADVLRRLLGGGNTWVKLSGIYMRSRHGAPGYGDTFALGKALVRHAPDRLLWGSDWPHTTETPGSVDDADLIDVLFAWCGNEGTLRRVLVDNPARLYGFD</sequence>
<dbReference type="SUPFAM" id="SSF51556">
    <property type="entry name" value="Metallo-dependent hydrolases"/>
    <property type="match status" value="1"/>
</dbReference>
<dbReference type="PANTHER" id="PTHR35563">
    <property type="entry name" value="BARREL METAL-DEPENDENT HYDROLASE, PUTATIVE (AFU_ORTHOLOGUE AFUA_1G16240)-RELATED"/>
    <property type="match status" value="1"/>
</dbReference>
<dbReference type="InterPro" id="IPR006680">
    <property type="entry name" value="Amidohydro-rel"/>
</dbReference>
<dbReference type="Gene3D" id="3.20.20.140">
    <property type="entry name" value="Metal-dependent hydrolases"/>
    <property type="match status" value="1"/>
</dbReference>
<dbReference type="RefSeq" id="WP_201174390.1">
    <property type="nucleotide sequence ID" value="NZ_JAEPWM010000008.1"/>
</dbReference>